<gene>
    <name evidence="2" type="ORF">FUA23_05775</name>
</gene>
<dbReference type="Proteomes" id="UP000321907">
    <property type="component" value="Unassembled WGS sequence"/>
</dbReference>
<dbReference type="AlphaFoldDB" id="A0A5C7FY97"/>
<proteinExistence type="predicted"/>
<dbReference type="EMBL" id="VOXD01000006">
    <property type="protein sequence ID" value="TXF90601.1"/>
    <property type="molecule type" value="Genomic_DNA"/>
</dbReference>
<name>A0A5C7FY97_9BACT</name>
<reference evidence="2 3" key="1">
    <citation type="submission" date="2019-08" db="EMBL/GenBank/DDBJ databases">
        <title>Lewinella sp. strain SSH13 Genome sequencing and assembly.</title>
        <authorList>
            <person name="Kim I."/>
        </authorList>
    </citation>
    <scope>NUCLEOTIDE SEQUENCE [LARGE SCALE GENOMIC DNA]</scope>
    <source>
        <strain evidence="2 3">SSH13</strain>
    </source>
</reference>
<organism evidence="2 3">
    <name type="scientific">Neolewinella aurantiaca</name>
    <dbReference type="NCBI Taxonomy" id="2602767"/>
    <lineage>
        <taxon>Bacteria</taxon>
        <taxon>Pseudomonadati</taxon>
        <taxon>Bacteroidota</taxon>
        <taxon>Saprospiria</taxon>
        <taxon>Saprospirales</taxon>
        <taxon>Lewinellaceae</taxon>
        <taxon>Neolewinella</taxon>
    </lineage>
</organism>
<dbReference type="PROSITE" id="PS51257">
    <property type="entry name" value="PROKAR_LIPOPROTEIN"/>
    <property type="match status" value="1"/>
</dbReference>
<evidence type="ECO:0000313" key="3">
    <source>
        <dbReference type="Proteomes" id="UP000321907"/>
    </source>
</evidence>
<feature type="signal peptide" evidence="1">
    <location>
        <begin position="1"/>
        <end position="20"/>
    </location>
</feature>
<sequence>MLKLSLFFCAGFFLLLTACSAPEKETANGEDVPWADASFVKPIFSTLTFSNQSDTTRPFNLYLPGYFVDVDLEVPDSLAPGSATSIEVSLYHPCNMTYVMGSHRSTRPVIPGRSRNVAYYADDQIVEEGAFAVEYAFLDAALMPINASGYAPVVTDLDSFRLAEEVSNRRHLDSLVRPAGLPEYVEPLLERVAAINPYYRALSIREFYKFFYKDTFLVTEEIVRAIDSVLTQPGYYQSGRYQELQTMFSAYLGEEGEGGGGEWNQPKKGSHSCRFS</sequence>
<keyword evidence="3" id="KW-1185">Reference proteome</keyword>
<accession>A0A5C7FY97</accession>
<protein>
    <recommendedName>
        <fullName evidence="4">Lipoprotein</fullName>
    </recommendedName>
</protein>
<feature type="chain" id="PRO_5022934512" description="Lipoprotein" evidence="1">
    <location>
        <begin position="21"/>
        <end position="276"/>
    </location>
</feature>
<dbReference type="RefSeq" id="WP_147929773.1">
    <property type="nucleotide sequence ID" value="NZ_VOXD01000006.1"/>
</dbReference>
<evidence type="ECO:0008006" key="4">
    <source>
        <dbReference type="Google" id="ProtNLM"/>
    </source>
</evidence>
<comment type="caution">
    <text evidence="2">The sequence shown here is derived from an EMBL/GenBank/DDBJ whole genome shotgun (WGS) entry which is preliminary data.</text>
</comment>
<evidence type="ECO:0000256" key="1">
    <source>
        <dbReference type="SAM" id="SignalP"/>
    </source>
</evidence>
<keyword evidence="1" id="KW-0732">Signal</keyword>
<evidence type="ECO:0000313" key="2">
    <source>
        <dbReference type="EMBL" id="TXF90601.1"/>
    </source>
</evidence>